<organism evidence="1 2">
    <name type="scientific">Vogesella facilis</name>
    <dbReference type="NCBI Taxonomy" id="1655232"/>
    <lineage>
        <taxon>Bacteria</taxon>
        <taxon>Pseudomonadati</taxon>
        <taxon>Pseudomonadota</taxon>
        <taxon>Betaproteobacteria</taxon>
        <taxon>Neisseriales</taxon>
        <taxon>Chromobacteriaceae</taxon>
        <taxon>Vogesella</taxon>
    </lineage>
</organism>
<reference evidence="2" key="1">
    <citation type="journal article" date="2019" name="Int. J. Syst. Evol. Microbiol.">
        <title>The Global Catalogue of Microorganisms (GCM) 10K type strain sequencing project: providing services to taxonomists for standard genome sequencing and annotation.</title>
        <authorList>
            <consortium name="The Broad Institute Genomics Platform"/>
            <consortium name="The Broad Institute Genome Sequencing Center for Infectious Disease"/>
            <person name="Wu L."/>
            <person name="Ma J."/>
        </authorList>
    </citation>
    <scope>NUCLEOTIDE SEQUENCE [LARGE SCALE GENOMIC DNA]</scope>
    <source>
        <strain evidence="2">KCTC 42742</strain>
    </source>
</reference>
<dbReference type="Proteomes" id="UP001595741">
    <property type="component" value="Unassembled WGS sequence"/>
</dbReference>
<dbReference type="Gene3D" id="3.40.1730.10">
    <property type="entry name" value="pa0076 domain"/>
    <property type="match status" value="1"/>
</dbReference>
<dbReference type="Pfam" id="PF09867">
    <property type="entry name" value="TagF_N"/>
    <property type="match status" value="1"/>
</dbReference>
<comment type="caution">
    <text evidence="1">The sequence shown here is derived from an EMBL/GenBank/DDBJ whole genome shotgun (WGS) entry which is preliminary data.</text>
</comment>
<sequence length="342" mass="37276">MTALSFTFKRTQEVAAAYCIFGKLPRRADFIRINATHPAAAQLDQLLADSISLLSADADAIARYRIMPGSCFVLRSRDRAWLSLGVIQPSHDESGRNFPLVAATQLPATLALPPLAVLLLAGELYFSGLKEQLTSAIDNSVEMLACRQFLEAQSLFGAASSDDVALAEQLLGHHLATTAAQQLNSLLARLQGQSLEATLLAFIFHSQMQRRFHDSLCAQTYLLPLPAADGEDVLAAATWLSLYQAAAGTQDADDAQCLLINRPEGRFLALQPRSPDAHIVAQCWGEPLNARYVVDIADEQAPWRRHQSYAEASYILGRRLNDPGLNLAQLRDLVASLARSIA</sequence>
<proteinExistence type="predicted"/>
<name>A0ABV7RFA3_9NEIS</name>
<dbReference type="NCBIfam" id="TIGR03373">
    <property type="entry name" value="VI_minor_4"/>
    <property type="match status" value="1"/>
</dbReference>
<accession>A0ABV7RFA3</accession>
<protein>
    <submittedName>
        <fullName evidence="1">Type VI secretion system-associated protein TagF</fullName>
    </submittedName>
</protein>
<dbReference type="RefSeq" id="WP_386090148.1">
    <property type="nucleotide sequence ID" value="NZ_JBHRXN010000014.1"/>
</dbReference>
<dbReference type="EMBL" id="JBHRXN010000014">
    <property type="protein sequence ID" value="MFC3531981.1"/>
    <property type="molecule type" value="Genomic_DNA"/>
</dbReference>
<dbReference type="InterPro" id="IPR038225">
    <property type="entry name" value="TagF_sf"/>
</dbReference>
<gene>
    <name evidence="1" type="primary">tagF</name>
    <name evidence="1" type="ORF">ACFOLG_07260</name>
</gene>
<evidence type="ECO:0000313" key="1">
    <source>
        <dbReference type="EMBL" id="MFC3531981.1"/>
    </source>
</evidence>
<keyword evidence="2" id="KW-1185">Reference proteome</keyword>
<dbReference type="InterPro" id="IPR017748">
    <property type="entry name" value="TagF"/>
</dbReference>
<evidence type="ECO:0000313" key="2">
    <source>
        <dbReference type="Proteomes" id="UP001595741"/>
    </source>
</evidence>